<dbReference type="AlphaFoldDB" id="A0A0W0GB89"/>
<sequence>MSILRPTQNILNPVPNDTNNYLVYSLSVLSLFLAAALWLYIRSLYPCLTTSELNMKENKLDQVYNKARSNVSLAHFGDELQEKARRLTALKNRASRIRSRDLNMDKTSQSLWKIYLGLHPSLVSDTVAWYKDAEDLEQDIRLLMESDTQYRSEVETSTPIDAANPSISLPHIVPVSSFHDDTSRRQHEGLSLVRPVISDLPLICLDFLGATPFTMLMLSMCFDTYMNRTLPYSLQQVHEYDLTAVGSL</sequence>
<keyword evidence="1" id="KW-0812">Transmembrane</keyword>
<organism evidence="2 3">
    <name type="scientific">Moniliophthora roreri</name>
    <name type="common">Frosty pod rot fungus</name>
    <name type="synonym">Monilia roreri</name>
    <dbReference type="NCBI Taxonomy" id="221103"/>
    <lineage>
        <taxon>Eukaryota</taxon>
        <taxon>Fungi</taxon>
        <taxon>Dikarya</taxon>
        <taxon>Basidiomycota</taxon>
        <taxon>Agaricomycotina</taxon>
        <taxon>Agaricomycetes</taxon>
        <taxon>Agaricomycetidae</taxon>
        <taxon>Agaricales</taxon>
        <taxon>Marasmiineae</taxon>
        <taxon>Marasmiaceae</taxon>
        <taxon>Moniliophthora</taxon>
    </lineage>
</organism>
<name>A0A0W0GB89_MONRR</name>
<feature type="transmembrane region" description="Helical" evidence="1">
    <location>
        <begin position="21"/>
        <end position="41"/>
    </location>
</feature>
<evidence type="ECO:0000256" key="1">
    <source>
        <dbReference type="SAM" id="Phobius"/>
    </source>
</evidence>
<reference evidence="2 3" key="1">
    <citation type="submission" date="2015-12" db="EMBL/GenBank/DDBJ databases">
        <title>Draft genome sequence of Moniliophthora roreri, the causal agent of frosty pod rot of cacao.</title>
        <authorList>
            <person name="Aime M.C."/>
            <person name="Diaz-Valderrama J.R."/>
            <person name="Kijpornyongpan T."/>
            <person name="Phillips-Mora W."/>
        </authorList>
    </citation>
    <scope>NUCLEOTIDE SEQUENCE [LARGE SCALE GENOMIC DNA]</scope>
    <source>
        <strain evidence="2 3">MCA 2952</strain>
    </source>
</reference>
<dbReference type="Proteomes" id="UP000054988">
    <property type="component" value="Unassembled WGS sequence"/>
</dbReference>
<dbReference type="EMBL" id="LATX01000591">
    <property type="protein sequence ID" value="KTB45857.1"/>
    <property type="molecule type" value="Genomic_DNA"/>
</dbReference>
<protein>
    <submittedName>
        <fullName evidence="2">Uncharacterized protein</fullName>
    </submittedName>
</protein>
<accession>A0A0W0GB89</accession>
<evidence type="ECO:0000313" key="3">
    <source>
        <dbReference type="Proteomes" id="UP000054988"/>
    </source>
</evidence>
<gene>
    <name evidence="2" type="ORF">WG66_1571</name>
</gene>
<proteinExistence type="predicted"/>
<keyword evidence="1" id="KW-1133">Transmembrane helix</keyword>
<evidence type="ECO:0000313" key="2">
    <source>
        <dbReference type="EMBL" id="KTB45857.1"/>
    </source>
</evidence>
<comment type="caution">
    <text evidence="2">The sequence shown here is derived from an EMBL/GenBank/DDBJ whole genome shotgun (WGS) entry which is preliminary data.</text>
</comment>
<keyword evidence="1" id="KW-0472">Membrane</keyword>